<keyword evidence="3 5" id="KW-0863">Zinc-finger</keyword>
<evidence type="ECO:0000256" key="5">
    <source>
        <dbReference type="PROSITE-ProRule" id="PRU00042"/>
    </source>
</evidence>
<comment type="caution">
    <text evidence="8">The sequence shown here is derived from an EMBL/GenBank/DDBJ whole genome shotgun (WGS) entry which is preliminary data.</text>
</comment>
<feature type="domain" description="C2H2-type" evidence="7">
    <location>
        <begin position="76"/>
        <end position="105"/>
    </location>
</feature>
<keyword evidence="2" id="KW-0677">Repeat</keyword>
<evidence type="ECO:0000313" key="8">
    <source>
        <dbReference type="EMBL" id="TVY47744.1"/>
    </source>
</evidence>
<dbReference type="SMART" id="SM00355">
    <property type="entry name" value="ZnF_C2H2"/>
    <property type="match status" value="4"/>
</dbReference>
<dbReference type="GO" id="GO:0000981">
    <property type="term" value="F:DNA-binding transcription factor activity, RNA polymerase II-specific"/>
    <property type="evidence" value="ECO:0007669"/>
    <property type="project" value="UniProtKB-ARBA"/>
</dbReference>
<dbReference type="OrthoDB" id="3437960at2759"/>
<feature type="region of interest" description="Disordered" evidence="6">
    <location>
        <begin position="288"/>
        <end position="307"/>
    </location>
</feature>
<evidence type="ECO:0000256" key="6">
    <source>
        <dbReference type="SAM" id="MobiDB-lite"/>
    </source>
</evidence>
<dbReference type="PANTHER" id="PTHR23235:SF120">
    <property type="entry name" value="KRUPPEL-LIKE FACTOR 15"/>
    <property type="match status" value="1"/>
</dbReference>
<feature type="compositionally biased region" description="Polar residues" evidence="6">
    <location>
        <begin position="218"/>
        <end position="237"/>
    </location>
</feature>
<name>A0A8H8S8R4_9HELO</name>
<feature type="compositionally biased region" description="Basic residues" evidence="6">
    <location>
        <begin position="124"/>
        <end position="134"/>
    </location>
</feature>
<feature type="compositionally biased region" description="Acidic residues" evidence="6">
    <location>
        <begin position="140"/>
        <end position="150"/>
    </location>
</feature>
<evidence type="ECO:0000256" key="1">
    <source>
        <dbReference type="ARBA" id="ARBA00022723"/>
    </source>
</evidence>
<dbReference type="EMBL" id="QGMI01000076">
    <property type="protein sequence ID" value="TVY47744.1"/>
    <property type="molecule type" value="Genomic_DNA"/>
</dbReference>
<evidence type="ECO:0000259" key="7">
    <source>
        <dbReference type="PROSITE" id="PS50157"/>
    </source>
</evidence>
<feature type="region of interest" description="Disordered" evidence="6">
    <location>
        <begin position="124"/>
        <end position="167"/>
    </location>
</feature>
<dbReference type="FunFam" id="3.30.160.60:FF:000125">
    <property type="entry name" value="Putative zinc finger protein 143"/>
    <property type="match status" value="2"/>
</dbReference>
<evidence type="ECO:0000256" key="2">
    <source>
        <dbReference type="ARBA" id="ARBA00022737"/>
    </source>
</evidence>
<dbReference type="Gene3D" id="3.30.160.60">
    <property type="entry name" value="Classic Zinc Finger"/>
    <property type="match status" value="4"/>
</dbReference>
<gene>
    <name evidence="8" type="primary">znf143</name>
    <name evidence="8" type="ORF">LOCC1_G002743</name>
</gene>
<sequence>MDVMELVENEPNARPFQCDWQACNKSFNRKSDLQRHYRIHTNERPYSCMTAGCGKSFIQRSALTVHIRTHTGEKPHQCQHVGCGKRFSDSSSLARHRRIHTGKRPYRCAHEGCLKSFCRKTTMVKHQRRSHQRGIHSSEMDDGESSESDSGDSPSTPQHSGPIHWPQSVAVPNQSVVPQAHHMLRMHSMTEFRDHQQMDGYPMQQQHYGHRHSLSGGAPQQSFNSPVPKQEGHSNPMSHRAPSLPAHASYYVPERNNPGVATLNTNPAPIQTYQISRHQLEGPVHEMVQSSPSSYSSASRASPVSQDPYCTHQPVQTSTYSLNHASPTESQHSIIQYHHVQQHLPQQQRQPIPNHIIHPPQLQEQYQPAAPQEGQWYEQVAYQPPVEVIGQIQHFSQGHVFHDPWMQKIEAYDDPSLQMPSARLENL</sequence>
<dbReference type="InterPro" id="IPR013087">
    <property type="entry name" value="Znf_C2H2_type"/>
</dbReference>
<dbReference type="PANTHER" id="PTHR23235">
    <property type="entry name" value="KRUEPPEL-LIKE TRANSCRIPTION FACTOR"/>
    <property type="match status" value="1"/>
</dbReference>
<feature type="region of interest" description="Disordered" evidence="6">
    <location>
        <begin position="206"/>
        <end position="244"/>
    </location>
</feature>
<evidence type="ECO:0000256" key="4">
    <source>
        <dbReference type="ARBA" id="ARBA00022833"/>
    </source>
</evidence>
<organism evidence="8 9">
    <name type="scientific">Lachnellula occidentalis</name>
    <dbReference type="NCBI Taxonomy" id="215460"/>
    <lineage>
        <taxon>Eukaryota</taxon>
        <taxon>Fungi</taxon>
        <taxon>Dikarya</taxon>
        <taxon>Ascomycota</taxon>
        <taxon>Pezizomycotina</taxon>
        <taxon>Leotiomycetes</taxon>
        <taxon>Helotiales</taxon>
        <taxon>Lachnaceae</taxon>
        <taxon>Lachnellula</taxon>
    </lineage>
</organism>
<dbReference type="FunFam" id="3.30.160.60:FF:002343">
    <property type="entry name" value="Zinc finger protein 33A"/>
    <property type="match status" value="1"/>
</dbReference>
<dbReference type="Pfam" id="PF00096">
    <property type="entry name" value="zf-C2H2"/>
    <property type="match status" value="3"/>
</dbReference>
<evidence type="ECO:0000256" key="3">
    <source>
        <dbReference type="ARBA" id="ARBA00022771"/>
    </source>
</evidence>
<reference evidence="8 9" key="1">
    <citation type="submission" date="2018-05" db="EMBL/GenBank/DDBJ databases">
        <title>Genome sequencing and assembly of the regulated plant pathogen Lachnellula willkommii and related sister species for the development of diagnostic species identification markers.</title>
        <authorList>
            <person name="Giroux E."/>
            <person name="Bilodeau G."/>
        </authorList>
    </citation>
    <scope>NUCLEOTIDE SEQUENCE [LARGE SCALE GENOMIC DNA]</scope>
    <source>
        <strain evidence="8 9">CBS 160.35</strain>
    </source>
</reference>
<feature type="domain" description="C2H2-type" evidence="7">
    <location>
        <begin position="46"/>
        <end position="75"/>
    </location>
</feature>
<feature type="compositionally biased region" description="Low complexity" evidence="6">
    <location>
        <begin position="288"/>
        <end position="306"/>
    </location>
</feature>
<dbReference type="GO" id="GO:0008270">
    <property type="term" value="F:zinc ion binding"/>
    <property type="evidence" value="ECO:0007669"/>
    <property type="project" value="UniProtKB-KW"/>
</dbReference>
<dbReference type="PROSITE" id="PS50157">
    <property type="entry name" value="ZINC_FINGER_C2H2_2"/>
    <property type="match status" value="4"/>
</dbReference>
<keyword evidence="1" id="KW-0479">Metal-binding</keyword>
<dbReference type="SUPFAM" id="SSF57667">
    <property type="entry name" value="beta-beta-alpha zinc fingers"/>
    <property type="match status" value="2"/>
</dbReference>
<keyword evidence="9" id="KW-1185">Reference proteome</keyword>
<accession>A0A8H8S8R4</accession>
<evidence type="ECO:0000313" key="9">
    <source>
        <dbReference type="Proteomes" id="UP000443090"/>
    </source>
</evidence>
<keyword evidence="4" id="KW-0862">Zinc</keyword>
<dbReference type="Proteomes" id="UP000443090">
    <property type="component" value="Unassembled WGS sequence"/>
</dbReference>
<proteinExistence type="predicted"/>
<protein>
    <submittedName>
        <fullName evidence="8">Zinc finger protein</fullName>
    </submittedName>
</protein>
<feature type="domain" description="C2H2-type" evidence="7">
    <location>
        <begin position="106"/>
        <end position="141"/>
    </location>
</feature>
<dbReference type="PROSITE" id="PS00028">
    <property type="entry name" value="ZINC_FINGER_C2H2_1"/>
    <property type="match status" value="4"/>
</dbReference>
<dbReference type="InterPro" id="IPR036236">
    <property type="entry name" value="Znf_C2H2_sf"/>
</dbReference>
<dbReference type="GO" id="GO:0000978">
    <property type="term" value="F:RNA polymerase II cis-regulatory region sequence-specific DNA binding"/>
    <property type="evidence" value="ECO:0007669"/>
    <property type="project" value="TreeGrafter"/>
</dbReference>
<feature type="domain" description="C2H2-type" evidence="7">
    <location>
        <begin position="16"/>
        <end position="45"/>
    </location>
</feature>
<dbReference type="AlphaFoldDB" id="A0A8H8S8R4"/>